<protein>
    <submittedName>
        <fullName evidence="1">Uncharacterized protein</fullName>
    </submittedName>
</protein>
<dbReference type="Proteomes" id="UP000307440">
    <property type="component" value="Unassembled WGS sequence"/>
</dbReference>
<evidence type="ECO:0000313" key="1">
    <source>
        <dbReference type="EMBL" id="TFK16714.1"/>
    </source>
</evidence>
<dbReference type="STRING" id="230819.A0A5C3KA11"/>
<name>A0A5C3KA11_COPMA</name>
<keyword evidence="2" id="KW-1185">Reference proteome</keyword>
<accession>A0A5C3KA11</accession>
<organism evidence="1 2">
    <name type="scientific">Coprinopsis marcescibilis</name>
    <name type="common">Agaric fungus</name>
    <name type="synonym">Psathyrella marcescibilis</name>
    <dbReference type="NCBI Taxonomy" id="230819"/>
    <lineage>
        <taxon>Eukaryota</taxon>
        <taxon>Fungi</taxon>
        <taxon>Dikarya</taxon>
        <taxon>Basidiomycota</taxon>
        <taxon>Agaricomycotina</taxon>
        <taxon>Agaricomycetes</taxon>
        <taxon>Agaricomycetidae</taxon>
        <taxon>Agaricales</taxon>
        <taxon>Agaricineae</taxon>
        <taxon>Psathyrellaceae</taxon>
        <taxon>Coprinopsis</taxon>
    </lineage>
</organism>
<feature type="non-terminal residue" evidence="1">
    <location>
        <position position="170"/>
    </location>
</feature>
<dbReference type="EMBL" id="ML210662">
    <property type="protein sequence ID" value="TFK16714.1"/>
    <property type="molecule type" value="Genomic_DNA"/>
</dbReference>
<dbReference type="OrthoDB" id="2993311at2759"/>
<sequence length="170" mass="19056">MLKRGRDADHLSPGHWKGNLRASSCNIKECWDEGIALAVTALKKYRYPFDILAHFDNWRASNIDLLRPLGGKYPGISSEVDRSLADTQETQISAENLNLDAEDTFEFRSFDGVRALAAEALKARSTGLVEPYITLENGVKVHKKTVIRVSVDPHSDFKNPTSHEHLARVQ</sequence>
<gene>
    <name evidence="1" type="ORF">FA15DRAFT_606519</name>
</gene>
<proteinExistence type="predicted"/>
<dbReference type="AlphaFoldDB" id="A0A5C3KA11"/>
<evidence type="ECO:0000313" key="2">
    <source>
        <dbReference type="Proteomes" id="UP000307440"/>
    </source>
</evidence>
<reference evidence="1 2" key="1">
    <citation type="journal article" date="2019" name="Nat. Ecol. Evol.">
        <title>Megaphylogeny resolves global patterns of mushroom evolution.</title>
        <authorList>
            <person name="Varga T."/>
            <person name="Krizsan K."/>
            <person name="Foldi C."/>
            <person name="Dima B."/>
            <person name="Sanchez-Garcia M."/>
            <person name="Sanchez-Ramirez S."/>
            <person name="Szollosi G.J."/>
            <person name="Szarkandi J.G."/>
            <person name="Papp V."/>
            <person name="Albert L."/>
            <person name="Andreopoulos W."/>
            <person name="Angelini C."/>
            <person name="Antonin V."/>
            <person name="Barry K.W."/>
            <person name="Bougher N.L."/>
            <person name="Buchanan P."/>
            <person name="Buyck B."/>
            <person name="Bense V."/>
            <person name="Catcheside P."/>
            <person name="Chovatia M."/>
            <person name="Cooper J."/>
            <person name="Damon W."/>
            <person name="Desjardin D."/>
            <person name="Finy P."/>
            <person name="Geml J."/>
            <person name="Haridas S."/>
            <person name="Hughes K."/>
            <person name="Justo A."/>
            <person name="Karasinski D."/>
            <person name="Kautmanova I."/>
            <person name="Kiss B."/>
            <person name="Kocsube S."/>
            <person name="Kotiranta H."/>
            <person name="LaButti K.M."/>
            <person name="Lechner B.E."/>
            <person name="Liimatainen K."/>
            <person name="Lipzen A."/>
            <person name="Lukacs Z."/>
            <person name="Mihaltcheva S."/>
            <person name="Morgado L.N."/>
            <person name="Niskanen T."/>
            <person name="Noordeloos M.E."/>
            <person name="Ohm R.A."/>
            <person name="Ortiz-Santana B."/>
            <person name="Ovrebo C."/>
            <person name="Racz N."/>
            <person name="Riley R."/>
            <person name="Savchenko A."/>
            <person name="Shiryaev A."/>
            <person name="Soop K."/>
            <person name="Spirin V."/>
            <person name="Szebenyi C."/>
            <person name="Tomsovsky M."/>
            <person name="Tulloss R.E."/>
            <person name="Uehling J."/>
            <person name="Grigoriev I.V."/>
            <person name="Vagvolgyi C."/>
            <person name="Papp T."/>
            <person name="Martin F.M."/>
            <person name="Miettinen O."/>
            <person name="Hibbett D.S."/>
            <person name="Nagy L.G."/>
        </authorList>
    </citation>
    <scope>NUCLEOTIDE SEQUENCE [LARGE SCALE GENOMIC DNA]</scope>
    <source>
        <strain evidence="1 2">CBS 121175</strain>
    </source>
</reference>